<protein>
    <submittedName>
        <fullName evidence="1">Uncharacterized protein</fullName>
    </submittedName>
</protein>
<dbReference type="EMBL" id="JACXLC010000001">
    <property type="protein sequence ID" value="MBD2840766.1"/>
    <property type="molecule type" value="Genomic_DNA"/>
</dbReference>
<comment type="caution">
    <text evidence="1">The sequence shown here is derived from an EMBL/GenBank/DDBJ whole genome shotgun (WGS) entry which is preliminary data.</text>
</comment>
<accession>A0ABR8KRL6</accession>
<evidence type="ECO:0000313" key="1">
    <source>
        <dbReference type="EMBL" id="MBD2840766.1"/>
    </source>
</evidence>
<sequence>MIRSIRQIEAFPASYPTVTGVSGDALPMIWQRLEHHIAYRYTEREVIWHIEADEGEWLPPLAPIVTISAVHGDGAAGEPDLGAFGYKLACGKTTITATVGAGPVPEAVSEAARRLSRYLTAESELPPGVSSLRSGKLNVAISRRDISPAMALQNSGAADLLRGFRRVA</sequence>
<organism evidence="1 2">
    <name type="scientific">Erythrobacter rubeus</name>
    <dbReference type="NCBI Taxonomy" id="2760803"/>
    <lineage>
        <taxon>Bacteria</taxon>
        <taxon>Pseudomonadati</taxon>
        <taxon>Pseudomonadota</taxon>
        <taxon>Alphaproteobacteria</taxon>
        <taxon>Sphingomonadales</taxon>
        <taxon>Erythrobacteraceae</taxon>
        <taxon>Erythrobacter/Porphyrobacter group</taxon>
        <taxon>Erythrobacter</taxon>
    </lineage>
</organism>
<reference evidence="1 2" key="1">
    <citation type="submission" date="2020-09" db="EMBL/GenBank/DDBJ databases">
        <authorList>
            <person name="Yoon J.-W."/>
        </authorList>
    </citation>
    <scope>NUCLEOTIDE SEQUENCE [LARGE SCALE GENOMIC DNA]</scope>
    <source>
        <strain evidence="1 2">KMU-140</strain>
    </source>
</reference>
<evidence type="ECO:0000313" key="2">
    <source>
        <dbReference type="Proteomes" id="UP000635384"/>
    </source>
</evidence>
<gene>
    <name evidence="1" type="ORF">IB285_00685</name>
</gene>
<dbReference type="RefSeq" id="WP_190786370.1">
    <property type="nucleotide sequence ID" value="NZ_JACXLC010000001.1"/>
</dbReference>
<dbReference type="Proteomes" id="UP000635384">
    <property type="component" value="Unassembled WGS sequence"/>
</dbReference>
<name>A0ABR8KRL6_9SPHN</name>
<keyword evidence="2" id="KW-1185">Reference proteome</keyword>
<proteinExistence type="predicted"/>